<feature type="domain" description="TonB-dependent receptor-like beta-barrel" evidence="5">
    <location>
        <begin position="294"/>
        <end position="629"/>
    </location>
</feature>
<dbReference type="PROSITE" id="PS52016">
    <property type="entry name" value="TONB_DEPENDENT_REC_3"/>
    <property type="match status" value="1"/>
</dbReference>
<sequence>MKNTLYCGAAIAAFGLAAPVLAQDVQADYDDAEDDRIITLQTNIRIEGILVSANRDESSGYIEDYTGSATIIERRDINNRQTRDIADALRDVPGVAVSSVAGQTQIRLRGSEANHVLVLVDGIEVSDPFAGEFDIGTLQAEIGSKVEVLRGPQSALYGADAIGGIVAYESARGAQVNGFGARVEAGTNNTINGSAQFGIGDYDADLAINATVVSTDGEPNARGGTRDLARDSYTVSGKGSVRLGEALQARVAARFIRTEGDFNNSDFDTTSPTFGLIIDAPETRFENEAIYALAGLNLATFDEAWTHDISAQLADINRDTFGAFGRSSGSEGDRLKASYVSAAQIDNGNDSHFLTFAVDWEREQFRNNDPFGIAFSGTREIENVGLVGEYRFAARSINLSAAIRHDINDRFADETTFRFGAAYDLTDSTRVRASAGSGIKNPGFFELFGFFDGQFIGNENLQPEKSTGWEVGVDQTFADGKANISLTYFDSELENEIFTIFPAPTFIATPANRQSVSSRRGVEISANADLGGGFSFDAAYSYLDAEEDGVEEVRRPDHIASAALNWTASDEGASATLVVRHNGETEDLAFTDPSFIPVRETLDDFTLVNLAGEFRLTDGVSLFGRVENLFDETYEQVFSFVSPGRTAIAGIRATF</sequence>
<feature type="domain" description="TonB-dependent receptor plug" evidence="6">
    <location>
        <begin position="63"/>
        <end position="165"/>
    </location>
</feature>
<dbReference type="InterPro" id="IPR039426">
    <property type="entry name" value="TonB-dep_rcpt-like"/>
</dbReference>
<keyword evidence="7" id="KW-0675">Receptor</keyword>
<comment type="subcellular location">
    <subcellularLocation>
        <location evidence="2">Cell outer membrane</location>
        <topology evidence="2">Multi-pass membrane protein</topology>
    </subcellularLocation>
</comment>
<dbReference type="InterPro" id="IPR000531">
    <property type="entry name" value="Beta-barrel_TonB"/>
</dbReference>
<name>A0A9X1F2Y6_9SPHN</name>
<feature type="chain" id="PRO_5040855816" evidence="4">
    <location>
        <begin position="23"/>
        <end position="655"/>
    </location>
</feature>
<comment type="caution">
    <text evidence="7">The sequence shown here is derived from an EMBL/GenBank/DDBJ whole genome shotgun (WGS) entry which is preliminary data.</text>
</comment>
<keyword evidence="2" id="KW-1134">Transmembrane beta strand</keyword>
<keyword evidence="2 3" id="KW-0472">Membrane</keyword>
<dbReference type="CDD" id="cd01347">
    <property type="entry name" value="ligand_gated_channel"/>
    <property type="match status" value="1"/>
</dbReference>
<evidence type="ECO:0000313" key="8">
    <source>
        <dbReference type="Proteomes" id="UP001138681"/>
    </source>
</evidence>
<feature type="signal peptide" evidence="4">
    <location>
        <begin position="1"/>
        <end position="22"/>
    </location>
</feature>
<keyword evidence="2" id="KW-0812">Transmembrane</keyword>
<keyword evidence="8" id="KW-1185">Reference proteome</keyword>
<dbReference type="GO" id="GO:0015344">
    <property type="term" value="F:siderophore uptake transmembrane transporter activity"/>
    <property type="evidence" value="ECO:0007669"/>
    <property type="project" value="TreeGrafter"/>
</dbReference>
<dbReference type="GO" id="GO:0044718">
    <property type="term" value="P:siderophore transmembrane transport"/>
    <property type="evidence" value="ECO:0007669"/>
    <property type="project" value="TreeGrafter"/>
</dbReference>
<comment type="similarity">
    <text evidence="2 3">Belongs to the TonB-dependent receptor family.</text>
</comment>
<keyword evidence="2" id="KW-0813">Transport</keyword>
<proteinExistence type="inferred from homology"/>
<keyword evidence="2" id="KW-0998">Cell outer membrane</keyword>
<evidence type="ECO:0000256" key="4">
    <source>
        <dbReference type="SAM" id="SignalP"/>
    </source>
</evidence>
<evidence type="ECO:0000313" key="7">
    <source>
        <dbReference type="EMBL" id="MBV7259335.1"/>
    </source>
</evidence>
<dbReference type="Pfam" id="PF07715">
    <property type="entry name" value="Plug"/>
    <property type="match status" value="1"/>
</dbReference>
<evidence type="ECO:0000256" key="3">
    <source>
        <dbReference type="RuleBase" id="RU003357"/>
    </source>
</evidence>
<organism evidence="7 8">
    <name type="scientific">Erythrobacter crassostreae</name>
    <dbReference type="NCBI Taxonomy" id="2828328"/>
    <lineage>
        <taxon>Bacteria</taxon>
        <taxon>Pseudomonadati</taxon>
        <taxon>Pseudomonadota</taxon>
        <taxon>Alphaproteobacteria</taxon>
        <taxon>Sphingomonadales</taxon>
        <taxon>Erythrobacteraceae</taxon>
        <taxon>Erythrobacter/Porphyrobacter group</taxon>
        <taxon>Erythrobacter</taxon>
    </lineage>
</organism>
<dbReference type="Pfam" id="PF00593">
    <property type="entry name" value="TonB_dep_Rec_b-barrel"/>
    <property type="match status" value="1"/>
</dbReference>
<dbReference type="RefSeq" id="WP_218404570.1">
    <property type="nucleotide sequence ID" value="NZ_JAGSPC010000001.1"/>
</dbReference>
<evidence type="ECO:0000256" key="1">
    <source>
        <dbReference type="ARBA" id="ARBA00022729"/>
    </source>
</evidence>
<keyword evidence="3" id="KW-0798">TonB box</keyword>
<dbReference type="AlphaFoldDB" id="A0A9X1F2Y6"/>
<dbReference type="PANTHER" id="PTHR30069:SF29">
    <property type="entry name" value="HEMOGLOBIN AND HEMOGLOBIN-HAPTOGLOBIN-BINDING PROTEIN 1-RELATED"/>
    <property type="match status" value="1"/>
</dbReference>
<accession>A0A9X1F2Y6</accession>
<dbReference type="PANTHER" id="PTHR30069">
    <property type="entry name" value="TONB-DEPENDENT OUTER MEMBRANE RECEPTOR"/>
    <property type="match status" value="1"/>
</dbReference>
<evidence type="ECO:0000259" key="6">
    <source>
        <dbReference type="Pfam" id="PF07715"/>
    </source>
</evidence>
<reference evidence="7" key="1">
    <citation type="submission" date="2021-04" db="EMBL/GenBank/DDBJ databases">
        <authorList>
            <person name="Pira H."/>
            <person name="Risdian C."/>
            <person name="Wink J."/>
        </authorList>
    </citation>
    <scope>NUCLEOTIDE SEQUENCE</scope>
    <source>
        <strain evidence="7">WH158</strain>
    </source>
</reference>
<dbReference type="EMBL" id="JAGSPC010000001">
    <property type="protein sequence ID" value="MBV7259335.1"/>
    <property type="molecule type" value="Genomic_DNA"/>
</dbReference>
<evidence type="ECO:0000259" key="5">
    <source>
        <dbReference type="Pfam" id="PF00593"/>
    </source>
</evidence>
<gene>
    <name evidence="7" type="ORF">KCG46_07080</name>
</gene>
<dbReference type="Proteomes" id="UP001138681">
    <property type="component" value="Unassembled WGS sequence"/>
</dbReference>
<evidence type="ECO:0000256" key="2">
    <source>
        <dbReference type="PROSITE-ProRule" id="PRU01360"/>
    </source>
</evidence>
<protein>
    <submittedName>
        <fullName evidence="7">TonB-dependent receptor</fullName>
    </submittedName>
</protein>
<dbReference type="GO" id="GO:0009279">
    <property type="term" value="C:cell outer membrane"/>
    <property type="evidence" value="ECO:0007669"/>
    <property type="project" value="UniProtKB-SubCell"/>
</dbReference>
<keyword evidence="1 4" id="KW-0732">Signal</keyword>
<dbReference type="InterPro" id="IPR012910">
    <property type="entry name" value="Plug_dom"/>
</dbReference>